<dbReference type="Gene3D" id="2.60.40.10">
    <property type="entry name" value="Immunoglobulins"/>
    <property type="match status" value="1"/>
</dbReference>
<dbReference type="PANTHER" id="PTHR33307:SF6">
    <property type="entry name" value="ALPHA-RHAMNOSIDASE (EUROFUNG)-RELATED"/>
    <property type="match status" value="1"/>
</dbReference>
<accession>W4VK94</accession>
<dbReference type="STRING" id="1298598.JCM21714_2300"/>
<dbReference type="InterPro" id="IPR016007">
    <property type="entry name" value="Alpha_rhamnosid"/>
</dbReference>
<dbReference type="Pfam" id="PF08531">
    <property type="entry name" value="Bac_rhamnosid_N"/>
    <property type="match status" value="1"/>
</dbReference>
<dbReference type="Pfam" id="PF25788">
    <property type="entry name" value="Ig_Rha78A_N"/>
    <property type="match status" value="1"/>
</dbReference>
<dbReference type="Proteomes" id="UP000019102">
    <property type="component" value="Unassembled WGS sequence"/>
</dbReference>
<feature type="domain" description="Bacterial alpha-L-rhamnosidase N-terminal" evidence="1">
    <location>
        <begin position="160"/>
        <end position="333"/>
    </location>
</feature>
<dbReference type="Gene3D" id="2.60.120.260">
    <property type="entry name" value="Galactose-binding domain-like"/>
    <property type="match status" value="1"/>
</dbReference>
<gene>
    <name evidence="2" type="ORF">JCM21714_2300</name>
</gene>
<comment type="caution">
    <text evidence="2">The sequence shown here is derived from an EMBL/GenBank/DDBJ whole genome shotgun (WGS) entry which is preliminary data.</text>
</comment>
<evidence type="ECO:0000313" key="2">
    <source>
        <dbReference type="EMBL" id="GAE93243.1"/>
    </source>
</evidence>
<dbReference type="RefSeq" id="WP_200868444.1">
    <property type="nucleotide sequence ID" value="NZ_BAVS01000010.1"/>
</dbReference>
<reference evidence="2 3" key="1">
    <citation type="journal article" date="2014" name="Genome Announc.">
        <title>Draft Genome Sequence of the Boron-Tolerant and Moderately Halotolerant Bacterium Gracilibacillus boraciitolerans JCM 21714T.</title>
        <authorList>
            <person name="Ahmed I."/>
            <person name="Oshima K."/>
            <person name="Suda W."/>
            <person name="Kitamura K."/>
            <person name="Iida T."/>
            <person name="Ohmori Y."/>
            <person name="Fujiwara T."/>
            <person name="Hattori M."/>
            <person name="Ohkuma M."/>
        </authorList>
    </citation>
    <scope>NUCLEOTIDE SEQUENCE [LARGE SCALE GENOMIC DNA]</scope>
    <source>
        <strain evidence="2 3">JCM 21714</strain>
    </source>
</reference>
<keyword evidence="3" id="KW-1185">Reference proteome</keyword>
<dbReference type="AlphaFoldDB" id="W4VK94"/>
<dbReference type="InterPro" id="IPR013783">
    <property type="entry name" value="Ig-like_fold"/>
</dbReference>
<sequence length="340" mass="38871">MNTQENFTKINNLKVEGSHNPLGIDAEYPRFSWMMESDLQRQRQKQTAYRILVASSPSKLTERDADLWDSTKVISDISVAIKYNGNILEPSTKYYWTVIVWNQDDIPIQTEENAYFETGLKSTDGITRWDGAKWISMKGKDVNSNGSPPLFRKETKLKGTVKSARLYISALGVYDAYINGEKLGTVTEDDKSLEIDFMPPGWTNYDATIHYMTYDVTNYIKEDAVTLAAALGNGWWNGRISKGNEKHGETTYYSGEENELALFAKLFITYDDGSIHTVVTDTQSDWKATDTGPIRSNDIYDGEEYDATMEIPGWNKNDFDDSTWMNVKEHDYTKIFRTQK</sequence>
<organism evidence="2 3">
    <name type="scientific">Gracilibacillus boraciitolerans JCM 21714</name>
    <dbReference type="NCBI Taxonomy" id="1298598"/>
    <lineage>
        <taxon>Bacteria</taxon>
        <taxon>Bacillati</taxon>
        <taxon>Bacillota</taxon>
        <taxon>Bacilli</taxon>
        <taxon>Bacillales</taxon>
        <taxon>Bacillaceae</taxon>
        <taxon>Gracilibacillus</taxon>
    </lineage>
</organism>
<name>W4VK94_9BACI</name>
<protein>
    <submittedName>
        <fullName evidence="2">Alfa-L-rhamnosidase</fullName>
    </submittedName>
</protein>
<evidence type="ECO:0000259" key="1">
    <source>
        <dbReference type="Pfam" id="PF08531"/>
    </source>
</evidence>
<dbReference type="EMBL" id="BAVS01000010">
    <property type="protein sequence ID" value="GAE93243.1"/>
    <property type="molecule type" value="Genomic_DNA"/>
</dbReference>
<dbReference type="eggNOG" id="COG3387">
    <property type="taxonomic scope" value="Bacteria"/>
</dbReference>
<evidence type="ECO:0000313" key="3">
    <source>
        <dbReference type="Proteomes" id="UP000019102"/>
    </source>
</evidence>
<dbReference type="PANTHER" id="PTHR33307">
    <property type="entry name" value="ALPHA-RHAMNOSIDASE (EUROFUNG)"/>
    <property type="match status" value="1"/>
</dbReference>
<dbReference type="InterPro" id="IPR013737">
    <property type="entry name" value="Bac_rhamnosid_N"/>
</dbReference>
<proteinExistence type="predicted"/>